<comment type="similarity">
    <text evidence="1 5">Belongs to the glycosyl hydrolase 72 family.</text>
</comment>
<dbReference type="GO" id="GO:0016787">
    <property type="term" value="F:hydrolase activity"/>
    <property type="evidence" value="ECO:0007669"/>
    <property type="project" value="UniProtKB-KW"/>
</dbReference>
<reference evidence="6 7" key="1">
    <citation type="journal article" date="2008" name="Nature">
        <title>The genome of Laccaria bicolor provides insights into mycorrhizal symbiosis.</title>
        <authorList>
            <person name="Martin F."/>
            <person name="Aerts A."/>
            <person name="Ahren D."/>
            <person name="Brun A."/>
            <person name="Danchin E.G.J."/>
            <person name="Duchaussoy F."/>
            <person name="Gibon J."/>
            <person name="Kohler A."/>
            <person name="Lindquist E."/>
            <person name="Pereda V."/>
            <person name="Salamov A."/>
            <person name="Shapiro H.J."/>
            <person name="Wuyts J."/>
            <person name="Blaudez D."/>
            <person name="Buee M."/>
            <person name="Brokstein P."/>
            <person name="Canbaeck B."/>
            <person name="Cohen D."/>
            <person name="Courty P.E."/>
            <person name="Coutinho P.M."/>
            <person name="Delaruelle C."/>
            <person name="Detter J.C."/>
            <person name="Deveau A."/>
            <person name="DiFazio S."/>
            <person name="Duplessis S."/>
            <person name="Fraissinet-Tachet L."/>
            <person name="Lucic E."/>
            <person name="Frey-Klett P."/>
            <person name="Fourrey C."/>
            <person name="Feussner I."/>
            <person name="Gay G."/>
            <person name="Grimwood J."/>
            <person name="Hoegger P.J."/>
            <person name="Jain P."/>
            <person name="Kilaru S."/>
            <person name="Labbe J."/>
            <person name="Lin Y.C."/>
            <person name="Legue V."/>
            <person name="Le Tacon F."/>
            <person name="Marmeisse R."/>
            <person name="Melayah D."/>
            <person name="Montanini B."/>
            <person name="Muratet M."/>
            <person name="Nehls U."/>
            <person name="Niculita-Hirzel H."/>
            <person name="Oudot-Le Secq M.P."/>
            <person name="Peter M."/>
            <person name="Quesneville H."/>
            <person name="Rajashekar B."/>
            <person name="Reich M."/>
            <person name="Rouhier N."/>
            <person name="Schmutz J."/>
            <person name="Yin T."/>
            <person name="Chalot M."/>
            <person name="Henrissat B."/>
            <person name="Kuees U."/>
            <person name="Lucas S."/>
            <person name="Van de Peer Y."/>
            <person name="Podila G.K."/>
            <person name="Polle A."/>
            <person name="Pukkila P.J."/>
            <person name="Richardson P.M."/>
            <person name="Rouze P."/>
            <person name="Sanders I.R."/>
            <person name="Stajich J.E."/>
            <person name="Tunlid A."/>
            <person name="Tuskan G."/>
            <person name="Grigoriev I.V."/>
        </authorList>
    </citation>
    <scope>NUCLEOTIDE SEQUENCE [LARGE SCALE GENOMIC DNA]</scope>
    <source>
        <strain evidence="7">S238N-H82 / ATCC MYA-4686</strain>
    </source>
</reference>
<organism evidence="7">
    <name type="scientific">Laccaria bicolor (strain S238N-H82 / ATCC MYA-4686)</name>
    <name type="common">Bicoloured deceiver</name>
    <name type="synonym">Laccaria laccata var. bicolor</name>
    <dbReference type="NCBI Taxonomy" id="486041"/>
    <lineage>
        <taxon>Eukaryota</taxon>
        <taxon>Fungi</taxon>
        <taxon>Dikarya</taxon>
        <taxon>Basidiomycota</taxon>
        <taxon>Agaricomycotina</taxon>
        <taxon>Agaricomycetes</taxon>
        <taxon>Agaricomycetidae</taxon>
        <taxon>Agaricales</taxon>
        <taxon>Agaricineae</taxon>
        <taxon>Hydnangiaceae</taxon>
        <taxon>Laccaria</taxon>
    </lineage>
</organism>
<keyword evidence="5 6" id="KW-0808">Transferase</keyword>
<evidence type="ECO:0000313" key="7">
    <source>
        <dbReference type="Proteomes" id="UP000001194"/>
    </source>
</evidence>
<dbReference type="FunCoup" id="B0DIY2">
    <property type="interactions" value="83"/>
</dbReference>
<dbReference type="OrthoDB" id="421038at2759"/>
<evidence type="ECO:0000256" key="4">
    <source>
        <dbReference type="ARBA" id="ARBA00023180"/>
    </source>
</evidence>
<dbReference type="EC" id="2.4.1.-" evidence="5"/>
<keyword evidence="4" id="KW-0325">Glycoprotein</keyword>
<comment type="function">
    <text evidence="5">Splits internally a 1,3-beta-glucan molecule and transfers the newly generated reducing end (the donor) to the non-reducing end of another 1,3-beta-glucan molecule (the acceptor) forming a 1,3-beta linkage, resulting in the elongation of 1,3-beta-glucan chains in the cell wall.</text>
</comment>
<dbReference type="InParanoid" id="B0DIY2"/>
<dbReference type="Pfam" id="PF03198">
    <property type="entry name" value="Glyco_hydro_72"/>
    <property type="match status" value="1"/>
</dbReference>
<keyword evidence="5" id="KW-0336">GPI-anchor</keyword>
<dbReference type="InterPro" id="IPR004886">
    <property type="entry name" value="Glucanosyltransferase"/>
</dbReference>
<dbReference type="HOGENOM" id="CLU_746108_0_0_1"/>
<dbReference type="GO" id="GO:0005886">
    <property type="term" value="C:plasma membrane"/>
    <property type="evidence" value="ECO:0007669"/>
    <property type="project" value="UniProtKB-SubCell"/>
</dbReference>
<comment type="subcellular location">
    <subcellularLocation>
        <location evidence="5">Cell membrane</location>
        <topology evidence="5">Lipid-anchor</topology>
        <topology evidence="5">GPI-anchor</topology>
    </subcellularLocation>
</comment>
<dbReference type="Gene3D" id="3.20.20.80">
    <property type="entry name" value="Glycosidases"/>
    <property type="match status" value="1"/>
</dbReference>
<gene>
    <name evidence="6" type="ORF">LACBIDRAFT_303104</name>
</gene>
<evidence type="ECO:0000313" key="6">
    <source>
        <dbReference type="EMBL" id="EDR05312.1"/>
    </source>
</evidence>
<dbReference type="GO" id="GO:0031505">
    <property type="term" value="P:fungal-type cell wall organization"/>
    <property type="evidence" value="ECO:0007669"/>
    <property type="project" value="TreeGrafter"/>
</dbReference>
<evidence type="ECO:0000256" key="1">
    <source>
        <dbReference type="ARBA" id="ARBA00007528"/>
    </source>
</evidence>
<dbReference type="STRING" id="486041.B0DIY2"/>
<dbReference type="RefSeq" id="XP_001883870.1">
    <property type="nucleotide sequence ID" value="XM_001883835.1"/>
</dbReference>
<keyword evidence="7" id="KW-1185">Reference proteome</keyword>
<protein>
    <recommendedName>
        <fullName evidence="5">1,3-beta-glucanosyltransferase</fullName>
        <ecNumber evidence="5">2.4.1.-</ecNumber>
    </recommendedName>
</protein>
<dbReference type="Proteomes" id="UP000001194">
    <property type="component" value="Unassembled WGS sequence"/>
</dbReference>
<sequence length="371" mass="40562">MITFEVESSNTIDHDPKQRSHEVVWGSCPRFPRPRRPLGVQRTRHFTSLSHRSVALYCEVLLQGCVVPTTSVYSIENYDLCLKAFSGTGVYTIINLTLSLNGSIDRSSPAWSTTLLDQYIATIDAFSEYDNVLACHVGNEVINSSSNTNVAPFVKALLETSSTAKKSNFLIGYAAIDGADNFQGSPSNTNSGSTAIDLFNLNNYLVFHLFPILRSPLTRHSEWCGNSTFADSYTDTENNFAGYNVAAYFSEYGSVPPSDARPSSEQAPSCHTTCFPSGWGIAFSYFSSSQRRRSIRHNHLTTRPSRPPRTSLLNTALFLGSTTLPATPNLAACQCLQSALSCPFTPVVSGYTIVAGQLINTACGLLEWNVL</sequence>
<keyword evidence="3" id="KW-1015">Disulfide bond</keyword>
<evidence type="ECO:0000256" key="3">
    <source>
        <dbReference type="ARBA" id="ARBA00023157"/>
    </source>
</evidence>
<dbReference type="KEGG" id="lbc:LACBIDRAFT_303104"/>
<proteinExistence type="inferred from homology"/>
<name>B0DIY2_LACBS</name>
<keyword evidence="6" id="KW-0328">Glycosyltransferase</keyword>
<dbReference type="PANTHER" id="PTHR31468">
    <property type="entry name" value="1,3-BETA-GLUCANOSYLTRANSFERASE GAS1"/>
    <property type="match status" value="1"/>
</dbReference>
<dbReference type="GO" id="GO:0071970">
    <property type="term" value="P:fungal-type cell wall (1-&gt;3)-beta-D-glucan biosynthetic process"/>
    <property type="evidence" value="ECO:0007669"/>
    <property type="project" value="TreeGrafter"/>
</dbReference>
<keyword evidence="6" id="KW-0378">Hydrolase</keyword>
<evidence type="ECO:0000256" key="2">
    <source>
        <dbReference type="ARBA" id="ARBA00022729"/>
    </source>
</evidence>
<evidence type="ECO:0000256" key="5">
    <source>
        <dbReference type="RuleBase" id="RU361209"/>
    </source>
</evidence>
<dbReference type="GO" id="GO:0042124">
    <property type="term" value="F:1,3-beta-glucanosyltransferase activity"/>
    <property type="evidence" value="ECO:0007669"/>
    <property type="project" value="TreeGrafter"/>
</dbReference>
<accession>B0DIY2</accession>
<keyword evidence="5" id="KW-0472">Membrane</keyword>
<dbReference type="GO" id="GO:0098552">
    <property type="term" value="C:side of membrane"/>
    <property type="evidence" value="ECO:0007669"/>
    <property type="project" value="UniProtKB-KW"/>
</dbReference>
<dbReference type="InterPro" id="IPR017853">
    <property type="entry name" value="GH"/>
</dbReference>
<dbReference type="EMBL" id="DS547113">
    <property type="protein sequence ID" value="EDR05312.1"/>
    <property type="molecule type" value="Genomic_DNA"/>
</dbReference>
<keyword evidence="5" id="KW-0449">Lipoprotein</keyword>
<dbReference type="GO" id="GO:0016757">
    <property type="term" value="F:glycosyltransferase activity"/>
    <property type="evidence" value="ECO:0007669"/>
    <property type="project" value="UniProtKB-KW"/>
</dbReference>
<dbReference type="GeneID" id="6079641"/>
<dbReference type="AlphaFoldDB" id="B0DIY2"/>
<keyword evidence="2" id="KW-0732">Signal</keyword>
<dbReference type="SUPFAM" id="SSF51445">
    <property type="entry name" value="(Trans)glycosidases"/>
    <property type="match status" value="1"/>
</dbReference>
<dbReference type="PANTHER" id="PTHR31468:SF2">
    <property type="entry name" value="1,3-BETA-GLUCANOSYLTRANSFERASE GAS1"/>
    <property type="match status" value="1"/>
</dbReference>